<comment type="caution">
    <text evidence="2">The sequence shown here is derived from an EMBL/GenBank/DDBJ whole genome shotgun (WGS) entry which is preliminary data.</text>
</comment>
<name>A0A3L6LCR0_9TRYP</name>
<keyword evidence="1" id="KW-0472">Membrane</keyword>
<dbReference type="Proteomes" id="UP000266743">
    <property type="component" value="Chromosome 1"/>
</dbReference>
<feature type="transmembrane region" description="Helical" evidence="1">
    <location>
        <begin position="57"/>
        <end position="75"/>
    </location>
</feature>
<dbReference type="EMBL" id="QSBY01000001">
    <property type="protein sequence ID" value="RHW74433.1"/>
    <property type="molecule type" value="Genomic_DNA"/>
</dbReference>
<feature type="transmembrane region" description="Helical" evidence="1">
    <location>
        <begin position="12"/>
        <end position="33"/>
    </location>
</feature>
<dbReference type="AlphaFoldDB" id="A0A3L6LCR0"/>
<gene>
    <name evidence="2" type="ORF">DPX39_010041200</name>
</gene>
<protein>
    <submittedName>
        <fullName evidence="2">Uncharacterized protein</fullName>
    </submittedName>
</protein>
<feature type="transmembrane region" description="Helical" evidence="1">
    <location>
        <begin position="87"/>
        <end position="105"/>
    </location>
</feature>
<sequence>METPFGEVIDKPYTVFIFLLHFIFCCIFAFVLVDGSLGRLVIVRCRAFIYITPVNKYMRIFTVSVVALLSSFSCPQNPVANIGEDKILFCFLRFFFYFTALLIVFSSF</sequence>
<evidence type="ECO:0000256" key="1">
    <source>
        <dbReference type="SAM" id="Phobius"/>
    </source>
</evidence>
<reference evidence="2" key="1">
    <citation type="submission" date="2018-09" db="EMBL/GenBank/DDBJ databases">
        <title>whole genome sequence of T. equiperdum IVM-t1 strain.</title>
        <authorList>
            <person name="Suganuma K."/>
        </authorList>
    </citation>
    <scope>NUCLEOTIDE SEQUENCE [LARGE SCALE GENOMIC DNA]</scope>
    <source>
        <strain evidence="2">IVM-t1</strain>
    </source>
</reference>
<evidence type="ECO:0000313" key="2">
    <source>
        <dbReference type="EMBL" id="RHW74433.1"/>
    </source>
</evidence>
<keyword evidence="1" id="KW-0812">Transmembrane</keyword>
<organism evidence="2">
    <name type="scientific">Trypanosoma brucei equiperdum</name>
    <dbReference type="NCBI Taxonomy" id="630700"/>
    <lineage>
        <taxon>Eukaryota</taxon>
        <taxon>Discoba</taxon>
        <taxon>Euglenozoa</taxon>
        <taxon>Kinetoplastea</taxon>
        <taxon>Metakinetoplastina</taxon>
        <taxon>Trypanosomatida</taxon>
        <taxon>Trypanosomatidae</taxon>
        <taxon>Trypanosoma</taxon>
    </lineage>
</organism>
<proteinExistence type="predicted"/>
<keyword evidence="1" id="KW-1133">Transmembrane helix</keyword>
<accession>A0A3L6LCR0</accession>